<evidence type="ECO:0000313" key="6">
    <source>
        <dbReference type="EMBL" id="MFC5409027.1"/>
    </source>
</evidence>
<comment type="caution">
    <text evidence="6">The sequence shown here is derived from an EMBL/GenBank/DDBJ whole genome shotgun (WGS) entry which is preliminary data.</text>
</comment>
<feature type="domain" description="Ketoreductase" evidence="5">
    <location>
        <begin position="7"/>
        <end position="189"/>
    </location>
</feature>
<sequence length="331" mass="36155">MEARTGKTVLVTGATSGIGRELANLFAKDGYNLVLVARSSDSLNQIAEEYRQQFGIQATPIAKDLADPKAPEAIYDETRRRGIQVDVLVNNAGMGEYGLFANETDLHKELSIIQINATALVHLTKLFLKDMVQRNDGKVLMLASIVSIMPNPLMAVYGATKSFILSFTEALQNELKDTQVTVTALLPGATNTDFFAKAGAEGTRSHQMAQDTDPAKVARDGYEALMKGKEKVVSGLMNKAQVAMSHVLPDELVTGSVRKQMERPEDSKREHGLDEKQQAILTTALAVGFVAVTTLLWAFGGMDRNWRKDTSQLRRKAQSTGKSLLDNLSLN</sequence>
<dbReference type="SUPFAM" id="SSF51735">
    <property type="entry name" value="NAD(P)-binding Rossmann-fold domains"/>
    <property type="match status" value="1"/>
</dbReference>
<dbReference type="Proteomes" id="UP001596106">
    <property type="component" value="Unassembled WGS sequence"/>
</dbReference>
<dbReference type="InterPro" id="IPR036291">
    <property type="entry name" value="NAD(P)-bd_dom_sf"/>
</dbReference>
<keyword evidence="7" id="KW-1185">Reference proteome</keyword>
<dbReference type="PANTHER" id="PTHR44196:SF2">
    <property type="entry name" value="SHORT-CHAIN DEHYDROGENASE-RELATED"/>
    <property type="match status" value="1"/>
</dbReference>
<keyword evidence="4" id="KW-1133">Transmembrane helix</keyword>
<dbReference type="Gene3D" id="3.40.50.720">
    <property type="entry name" value="NAD(P)-binding Rossmann-like Domain"/>
    <property type="match status" value="1"/>
</dbReference>
<dbReference type="EC" id="1.-.-.-" evidence="6"/>
<organism evidence="6 7">
    <name type="scientific">Larkinella bovis</name>
    <dbReference type="NCBI Taxonomy" id="683041"/>
    <lineage>
        <taxon>Bacteria</taxon>
        <taxon>Pseudomonadati</taxon>
        <taxon>Bacteroidota</taxon>
        <taxon>Cytophagia</taxon>
        <taxon>Cytophagales</taxon>
        <taxon>Spirosomataceae</taxon>
        <taxon>Larkinella</taxon>
    </lineage>
</organism>
<evidence type="ECO:0000256" key="3">
    <source>
        <dbReference type="RuleBase" id="RU000363"/>
    </source>
</evidence>
<dbReference type="PRINTS" id="PR00081">
    <property type="entry name" value="GDHRDH"/>
</dbReference>
<gene>
    <name evidence="6" type="ORF">ACFPMF_06910</name>
</gene>
<reference evidence="7" key="1">
    <citation type="journal article" date="2019" name="Int. J. Syst. Evol. Microbiol.">
        <title>The Global Catalogue of Microorganisms (GCM) 10K type strain sequencing project: providing services to taxonomists for standard genome sequencing and annotation.</title>
        <authorList>
            <consortium name="The Broad Institute Genomics Platform"/>
            <consortium name="The Broad Institute Genome Sequencing Center for Infectious Disease"/>
            <person name="Wu L."/>
            <person name="Ma J."/>
        </authorList>
    </citation>
    <scope>NUCLEOTIDE SEQUENCE [LARGE SCALE GENOMIC DNA]</scope>
    <source>
        <strain evidence="7">CCUG 55250</strain>
    </source>
</reference>
<keyword evidence="4" id="KW-0472">Membrane</keyword>
<name>A0ABW0ICH1_9BACT</name>
<comment type="similarity">
    <text evidence="1 3">Belongs to the short-chain dehydrogenases/reductases (SDR) family.</text>
</comment>
<keyword evidence="2 6" id="KW-0560">Oxidoreductase</keyword>
<dbReference type="GO" id="GO:0016491">
    <property type="term" value="F:oxidoreductase activity"/>
    <property type="evidence" value="ECO:0007669"/>
    <property type="project" value="UniProtKB-KW"/>
</dbReference>
<evidence type="ECO:0000256" key="4">
    <source>
        <dbReference type="SAM" id="Phobius"/>
    </source>
</evidence>
<dbReference type="InterPro" id="IPR002347">
    <property type="entry name" value="SDR_fam"/>
</dbReference>
<dbReference type="PRINTS" id="PR00080">
    <property type="entry name" value="SDRFAMILY"/>
</dbReference>
<dbReference type="PANTHER" id="PTHR44196">
    <property type="entry name" value="DEHYDROGENASE/REDUCTASE SDR FAMILY MEMBER 7B"/>
    <property type="match status" value="1"/>
</dbReference>
<dbReference type="InterPro" id="IPR020904">
    <property type="entry name" value="Sc_DH/Rdtase_CS"/>
</dbReference>
<dbReference type="SMART" id="SM00822">
    <property type="entry name" value="PKS_KR"/>
    <property type="match status" value="1"/>
</dbReference>
<accession>A0ABW0ICH1</accession>
<dbReference type="InterPro" id="IPR057326">
    <property type="entry name" value="KR_dom"/>
</dbReference>
<dbReference type="Pfam" id="PF00106">
    <property type="entry name" value="adh_short"/>
    <property type="match status" value="1"/>
</dbReference>
<evidence type="ECO:0000313" key="7">
    <source>
        <dbReference type="Proteomes" id="UP001596106"/>
    </source>
</evidence>
<protein>
    <submittedName>
        <fullName evidence="6">SDR family NAD(P)-dependent oxidoreductase</fullName>
        <ecNumber evidence="6">1.-.-.-</ecNumber>
    </submittedName>
</protein>
<keyword evidence="4" id="KW-0812">Transmembrane</keyword>
<proteinExistence type="inferred from homology"/>
<evidence type="ECO:0000256" key="1">
    <source>
        <dbReference type="ARBA" id="ARBA00006484"/>
    </source>
</evidence>
<dbReference type="PROSITE" id="PS00061">
    <property type="entry name" value="ADH_SHORT"/>
    <property type="match status" value="1"/>
</dbReference>
<dbReference type="RefSeq" id="WP_379842540.1">
    <property type="nucleotide sequence ID" value="NZ_JBHSMA010000001.1"/>
</dbReference>
<evidence type="ECO:0000256" key="2">
    <source>
        <dbReference type="ARBA" id="ARBA00023002"/>
    </source>
</evidence>
<evidence type="ECO:0000259" key="5">
    <source>
        <dbReference type="SMART" id="SM00822"/>
    </source>
</evidence>
<dbReference type="EMBL" id="JBHSMA010000001">
    <property type="protein sequence ID" value="MFC5409027.1"/>
    <property type="molecule type" value="Genomic_DNA"/>
</dbReference>
<dbReference type="CDD" id="cd05233">
    <property type="entry name" value="SDR_c"/>
    <property type="match status" value="1"/>
</dbReference>
<feature type="transmembrane region" description="Helical" evidence="4">
    <location>
        <begin position="279"/>
        <end position="299"/>
    </location>
</feature>